<dbReference type="EMBL" id="BLZA01000011">
    <property type="protein sequence ID" value="GHJ85484.1"/>
    <property type="molecule type" value="Genomic_DNA"/>
</dbReference>
<keyword evidence="2 6" id="KW-0812">Transmembrane</keyword>
<feature type="compositionally biased region" description="Low complexity" evidence="7">
    <location>
        <begin position="168"/>
        <end position="188"/>
    </location>
</feature>
<dbReference type="GO" id="GO:0001401">
    <property type="term" value="C:SAM complex"/>
    <property type="evidence" value="ECO:0007669"/>
    <property type="project" value="TreeGrafter"/>
</dbReference>
<comment type="domain">
    <text evidence="6">Lacks alpha-helical transmembrane segments, suggesting that it resides in the membrane via beta-sheet conformations similar to those predicted for other outer membrane proteins and porin.</text>
</comment>
<organism evidence="8 9">
    <name type="scientific">Naganishia liquefaciens</name>
    <dbReference type="NCBI Taxonomy" id="104408"/>
    <lineage>
        <taxon>Eukaryota</taxon>
        <taxon>Fungi</taxon>
        <taxon>Dikarya</taxon>
        <taxon>Basidiomycota</taxon>
        <taxon>Agaricomycotina</taxon>
        <taxon>Tremellomycetes</taxon>
        <taxon>Filobasidiales</taxon>
        <taxon>Filobasidiaceae</taxon>
        <taxon>Naganishia</taxon>
    </lineage>
</organism>
<keyword evidence="3 6" id="KW-1000">Mitochondrion outer membrane</keyword>
<dbReference type="GO" id="GO:0032865">
    <property type="term" value="C:ERMES complex"/>
    <property type="evidence" value="ECO:0007669"/>
    <property type="project" value="UniProtKB-UniRule"/>
</dbReference>
<sequence length="489" mass="52719">MLTFSTLLLRAYYARIGWNEDNFYGNLNRSSSAILDFTVPPTLSLQISKSPTDVFYTSYALDALPRLNGGVSYVASEAVGEILPSRTVPLRTMVDHFRVPPPPKRPVPPPEEFLVGELVVPPRDYLLYSRLHFPSCHLSALATTKVGSGCQASLAFMHSPQAVGRPGTSSSSSSTTASSESSSSPSQSAVITPPPPPGNVILNFQQDTGRWSTEYTYSATDGMLGFRGLYNFGLTEASLTAPVDEPPILALQPLIGPGADEVDKKTRVDEEEAMEGGLRGRFSAGGEIYFSRKQRSLGVSTGIRFTTVPPIGIPSHPASPPTTLTLLYNPLMGFLSTAYSAQISPHFALSSRYGVNVYSYESDLCVGGEWWIGSGRGKGGWRGLRGVIGDEPAVESASTDVNPSSAELKPVLVDETRSFMQAMKSHTEPAKDTDRDGVLKAKIQGNGLVSLLYESRIRKCLVSVGVVSDLSSRSNPIRTIGMEVQYFSD</sequence>
<keyword evidence="5 6" id="KW-0472">Membrane</keyword>
<dbReference type="OrthoDB" id="2103793at2759"/>
<dbReference type="AlphaFoldDB" id="A0A8H3TR73"/>
<dbReference type="GO" id="GO:0015914">
    <property type="term" value="P:phospholipid transport"/>
    <property type="evidence" value="ECO:0007669"/>
    <property type="project" value="TreeGrafter"/>
</dbReference>
<comment type="caution">
    <text evidence="8">The sequence shown here is derived from an EMBL/GenBank/DDBJ whole genome shotgun (WGS) entry which is preliminary data.</text>
</comment>
<evidence type="ECO:0000256" key="1">
    <source>
        <dbReference type="ARBA" id="ARBA00022452"/>
    </source>
</evidence>
<dbReference type="HAMAP" id="MF_03102">
    <property type="entry name" value="Mdm10"/>
    <property type="match status" value="1"/>
</dbReference>
<evidence type="ECO:0000256" key="7">
    <source>
        <dbReference type="SAM" id="MobiDB-lite"/>
    </source>
</evidence>
<dbReference type="GO" id="GO:0070096">
    <property type="term" value="P:mitochondrial outer membrane translocase complex assembly"/>
    <property type="evidence" value="ECO:0007669"/>
    <property type="project" value="UniProtKB-UniRule"/>
</dbReference>
<dbReference type="Proteomes" id="UP000620104">
    <property type="component" value="Unassembled WGS sequence"/>
</dbReference>
<gene>
    <name evidence="6" type="primary">MDM10</name>
    <name evidence="8" type="ORF">NliqN6_1886</name>
</gene>
<dbReference type="GO" id="GO:0051654">
    <property type="term" value="P:establishment of mitochondrion localization"/>
    <property type="evidence" value="ECO:0007669"/>
    <property type="project" value="TreeGrafter"/>
</dbReference>
<dbReference type="Pfam" id="PF12519">
    <property type="entry name" value="MDM10"/>
    <property type="match status" value="1"/>
</dbReference>
<comment type="function">
    <text evidence="6">Component of the ERMES/MDM complex, which serves as a molecular tether to connect the endoplasmic reticulum and mitochondria. Components of this complex are involved in the control of mitochondrial shape and protein biogenesis and may function in phospholipid exchange. MDM10 is involved in the late assembly steps of the general translocase of the mitochondrial outer membrane (TOM complex). Functions in the TOM40-specific route of the assembly of outer membrane beta-barrel proteins, including the association of TOM40 with the receptor TOM22 and small TOM proteins. Can associate with the SAM(core) complex as well as the MDM12-MMM1 complex, both involved in late steps of the major beta-barrel assembly pathway, that is responsible for biogenesis of all outer membrane beta-barrel proteins. May act as a switch that shuttles between both complexes and channels precursor proteins into the TOM40-specific pathway. Plays a role in mitochondrial morphology and in the inheritance of mitochondria.</text>
</comment>
<dbReference type="GO" id="GO:1990456">
    <property type="term" value="P:mitochondrion-endoplasmic reticulum membrane tethering"/>
    <property type="evidence" value="ECO:0007669"/>
    <property type="project" value="UniProtKB-UniRule"/>
</dbReference>
<evidence type="ECO:0000313" key="9">
    <source>
        <dbReference type="Proteomes" id="UP000620104"/>
    </source>
</evidence>
<evidence type="ECO:0000256" key="6">
    <source>
        <dbReference type="HAMAP-Rule" id="MF_03102"/>
    </source>
</evidence>
<comment type="subunit">
    <text evidence="6">Component of the ER-mitochondria encounter structure (ERMES) or MDM complex, composed of MMM1, MDM10, MDM12 and MDM34. Associates with the mitochondrial outer membrane sorting assembly machinery SAM(core) complex.</text>
</comment>
<protein>
    <recommendedName>
        <fullName evidence="6">Mitochondrial distribution and morphology protein 10</fullName>
    </recommendedName>
    <alternativeName>
        <fullName evidence="6">Mitochondrial inheritance component MDM10</fullName>
    </alternativeName>
</protein>
<evidence type="ECO:0000256" key="2">
    <source>
        <dbReference type="ARBA" id="ARBA00022692"/>
    </source>
</evidence>
<evidence type="ECO:0000256" key="4">
    <source>
        <dbReference type="ARBA" id="ARBA00023128"/>
    </source>
</evidence>
<accession>A0A8H3TR73</accession>
<evidence type="ECO:0000256" key="3">
    <source>
        <dbReference type="ARBA" id="ARBA00022787"/>
    </source>
</evidence>
<dbReference type="GO" id="GO:0045040">
    <property type="term" value="P:protein insertion into mitochondrial outer membrane"/>
    <property type="evidence" value="ECO:0007669"/>
    <property type="project" value="UniProtKB-UniRule"/>
</dbReference>
<dbReference type="PANTHER" id="PTHR28035:SF1">
    <property type="entry name" value="MITOCHONDRIAL DISTRIBUTION AND MORPHOLOGY PROTEIN 10"/>
    <property type="match status" value="1"/>
</dbReference>
<keyword evidence="1 6" id="KW-1134">Transmembrane beta strand</keyword>
<dbReference type="PANTHER" id="PTHR28035">
    <property type="entry name" value="MITOCHONDRIAL DISTRIBUTION AND MORPHOLOGY PROTEIN 10"/>
    <property type="match status" value="1"/>
</dbReference>
<keyword evidence="4 6" id="KW-0496">Mitochondrion</keyword>
<evidence type="ECO:0000256" key="5">
    <source>
        <dbReference type="ARBA" id="ARBA00023136"/>
    </source>
</evidence>
<name>A0A8H3TR73_9TREE</name>
<reference evidence="8" key="1">
    <citation type="submission" date="2020-07" db="EMBL/GenBank/DDBJ databases">
        <title>Draft Genome Sequence of a Deep-Sea Yeast, Naganishia (Cryptococcus) liquefaciens strain N6.</title>
        <authorList>
            <person name="Han Y.W."/>
            <person name="Kajitani R."/>
            <person name="Morimoto H."/>
            <person name="Parhat M."/>
            <person name="Tsubouchi H."/>
            <person name="Bakenova O."/>
            <person name="Ogata M."/>
            <person name="Argunhan B."/>
            <person name="Aoki R."/>
            <person name="Kajiwara S."/>
            <person name="Itoh T."/>
            <person name="Iwasaki H."/>
        </authorList>
    </citation>
    <scope>NUCLEOTIDE SEQUENCE</scope>
    <source>
        <strain evidence="8">N6</strain>
    </source>
</reference>
<feature type="region of interest" description="Disordered" evidence="7">
    <location>
        <begin position="161"/>
        <end position="199"/>
    </location>
</feature>
<comment type="subcellular location">
    <subcellularLocation>
        <location evidence="6">Mitochondrion outer membrane</location>
        <topology evidence="6">Multi-pass membrane protein</topology>
    </subcellularLocation>
    <text evidence="6">The ERMES/MDM complex localizes to a few discrete foci (around 10 per single cell), that represent mitochondria-endoplasmic reticulum junctions. These foci are often found next to mtDNA nucleoids.</text>
</comment>
<evidence type="ECO:0000313" key="8">
    <source>
        <dbReference type="EMBL" id="GHJ85484.1"/>
    </source>
</evidence>
<keyword evidence="9" id="KW-1185">Reference proteome</keyword>
<proteinExistence type="inferred from homology"/>
<comment type="similarity">
    <text evidence="6">Belongs to the MDM10 family.</text>
</comment>
<dbReference type="InterPro" id="IPR027539">
    <property type="entry name" value="Mdm10"/>
</dbReference>